<dbReference type="InterPro" id="IPR015797">
    <property type="entry name" value="NUDIX_hydrolase-like_dom_sf"/>
</dbReference>
<keyword evidence="8" id="KW-0479">Metal-binding</keyword>
<evidence type="ECO:0000256" key="13">
    <source>
        <dbReference type="ARBA" id="ARBA00023229"/>
    </source>
</evidence>
<gene>
    <name evidence="17" type="primary">LOC108675103</name>
</gene>
<comment type="similarity">
    <text evidence="5">Belongs to the IPP isomerase type 1 family.</text>
</comment>
<dbReference type="GeneID" id="108675103"/>
<keyword evidence="12" id="KW-0443">Lipid metabolism</keyword>
<dbReference type="UniPathway" id="UPA00059">
    <property type="reaction ID" value="UER00104"/>
</dbReference>
<keyword evidence="9" id="KW-0753">Steroid metabolism</keyword>
<dbReference type="Proteomes" id="UP000694843">
    <property type="component" value="Unplaced"/>
</dbReference>
<evidence type="ECO:0000259" key="15">
    <source>
        <dbReference type="PROSITE" id="PS51462"/>
    </source>
</evidence>
<evidence type="ECO:0000256" key="3">
    <source>
        <dbReference type="ARBA" id="ARBA00003951"/>
    </source>
</evidence>
<evidence type="ECO:0000256" key="7">
    <source>
        <dbReference type="ARBA" id="ARBA00022516"/>
    </source>
</evidence>
<dbReference type="PROSITE" id="PS51462">
    <property type="entry name" value="NUDIX"/>
    <property type="match status" value="1"/>
</dbReference>
<evidence type="ECO:0000256" key="2">
    <source>
        <dbReference type="ARBA" id="ARBA00001946"/>
    </source>
</evidence>
<keyword evidence="9" id="KW-0756">Sterol biosynthesis</keyword>
<dbReference type="CTD" id="42526"/>
<evidence type="ECO:0000256" key="12">
    <source>
        <dbReference type="ARBA" id="ARBA00023098"/>
    </source>
</evidence>
<comment type="function">
    <text evidence="3">Catalyzes the 1,3-allylic rearrangement of the homoallylic substrate isopentenyl (IPP) to its highly electrophilic allylic isomer, dimethylallyl diphosphate (DMAPP).</text>
</comment>
<dbReference type="NCBIfam" id="TIGR02150">
    <property type="entry name" value="IPP_isom_1"/>
    <property type="match status" value="1"/>
</dbReference>
<keyword evidence="9" id="KW-0153">Cholesterol metabolism</keyword>
<evidence type="ECO:0000256" key="11">
    <source>
        <dbReference type="ARBA" id="ARBA00022955"/>
    </source>
</evidence>
<dbReference type="RefSeq" id="XP_018018578.1">
    <property type="nucleotide sequence ID" value="XM_018163089.2"/>
</dbReference>
<dbReference type="GO" id="GO:0005737">
    <property type="term" value="C:cytoplasm"/>
    <property type="evidence" value="ECO:0007669"/>
    <property type="project" value="TreeGrafter"/>
</dbReference>
<evidence type="ECO:0000256" key="9">
    <source>
        <dbReference type="ARBA" id="ARBA00022778"/>
    </source>
</evidence>
<keyword evidence="9" id="KW-0152">Cholesterol biosynthesis</keyword>
<evidence type="ECO:0000256" key="6">
    <source>
        <dbReference type="ARBA" id="ARBA00012057"/>
    </source>
</evidence>
<evidence type="ECO:0000313" key="16">
    <source>
        <dbReference type="Proteomes" id="UP000694843"/>
    </source>
</evidence>
<dbReference type="AlphaFoldDB" id="A0A8B7NXS9"/>
<proteinExistence type="inferred from homology"/>
<dbReference type="GO" id="GO:0046872">
    <property type="term" value="F:metal ion binding"/>
    <property type="evidence" value="ECO:0007669"/>
    <property type="project" value="UniProtKB-KW"/>
</dbReference>
<keyword evidence="16" id="KW-1185">Reference proteome</keyword>
<keyword evidence="14" id="KW-0413">Isomerase</keyword>
<dbReference type="OrthoDB" id="510307at2759"/>
<dbReference type="GO" id="GO:0050992">
    <property type="term" value="P:dimethylallyl diphosphate biosynthetic process"/>
    <property type="evidence" value="ECO:0007669"/>
    <property type="project" value="UniProtKB-UniPathway"/>
</dbReference>
<comment type="catalytic activity">
    <reaction evidence="1">
        <text>isopentenyl diphosphate = dimethylallyl diphosphate</text>
        <dbReference type="Rhea" id="RHEA:23284"/>
        <dbReference type="ChEBI" id="CHEBI:57623"/>
        <dbReference type="ChEBI" id="CHEBI:128769"/>
        <dbReference type="EC" id="5.3.3.2"/>
    </reaction>
</comment>
<dbReference type="InterPro" id="IPR000086">
    <property type="entry name" value="NUDIX_hydrolase_dom"/>
</dbReference>
<dbReference type="KEGG" id="hazt:108675103"/>
<keyword evidence="9" id="KW-1207">Sterol metabolism</keyword>
<dbReference type="InterPro" id="IPR011876">
    <property type="entry name" value="IsopentenylPP_isomerase_typ1"/>
</dbReference>
<comment type="cofactor">
    <cofactor evidence="2">
        <name>Mg(2+)</name>
        <dbReference type="ChEBI" id="CHEBI:18420"/>
    </cofactor>
</comment>
<name>A0A8B7NXS9_HYAAZ</name>
<dbReference type="Pfam" id="PF00293">
    <property type="entry name" value="NUDIX"/>
    <property type="match status" value="1"/>
</dbReference>
<keyword evidence="13" id="KW-0414">Isoprene biosynthesis</keyword>
<reference evidence="17" key="1">
    <citation type="submission" date="2025-08" db="UniProtKB">
        <authorList>
            <consortium name="RefSeq"/>
        </authorList>
    </citation>
    <scope>IDENTIFICATION</scope>
    <source>
        <tissue evidence="17">Whole organism</tissue>
    </source>
</reference>
<dbReference type="PANTHER" id="PTHR10885">
    <property type="entry name" value="ISOPENTENYL-DIPHOSPHATE DELTA-ISOMERASE"/>
    <property type="match status" value="1"/>
</dbReference>
<keyword evidence="11" id="KW-0752">Steroid biosynthesis</keyword>
<accession>A0A8B7NXS9</accession>
<evidence type="ECO:0000256" key="14">
    <source>
        <dbReference type="ARBA" id="ARBA00023235"/>
    </source>
</evidence>
<dbReference type="Gene3D" id="3.90.79.10">
    <property type="entry name" value="Nucleoside Triphosphate Pyrophosphohydrolase"/>
    <property type="match status" value="1"/>
</dbReference>
<organism evidence="16 17">
    <name type="scientific">Hyalella azteca</name>
    <name type="common">Amphipod</name>
    <dbReference type="NCBI Taxonomy" id="294128"/>
    <lineage>
        <taxon>Eukaryota</taxon>
        <taxon>Metazoa</taxon>
        <taxon>Ecdysozoa</taxon>
        <taxon>Arthropoda</taxon>
        <taxon>Crustacea</taxon>
        <taxon>Multicrustacea</taxon>
        <taxon>Malacostraca</taxon>
        <taxon>Eumalacostraca</taxon>
        <taxon>Peracarida</taxon>
        <taxon>Amphipoda</taxon>
        <taxon>Senticaudata</taxon>
        <taxon>Talitrida</taxon>
        <taxon>Talitroidea</taxon>
        <taxon>Hyalellidae</taxon>
        <taxon>Hyalella</taxon>
    </lineage>
</organism>
<evidence type="ECO:0000256" key="8">
    <source>
        <dbReference type="ARBA" id="ARBA00022723"/>
    </source>
</evidence>
<dbReference type="PANTHER" id="PTHR10885:SF0">
    <property type="entry name" value="ISOPENTENYL-DIPHOSPHATE DELTA-ISOMERASE"/>
    <property type="match status" value="1"/>
</dbReference>
<keyword evidence="7" id="KW-0444">Lipid biosynthesis</keyword>
<feature type="domain" description="Nudix hydrolase" evidence="15">
    <location>
        <begin position="76"/>
        <end position="225"/>
    </location>
</feature>
<dbReference type="FunFam" id="3.90.79.10:FF:000012">
    <property type="entry name" value="Isopentenyl-diphosphate Delta-isomerase 1"/>
    <property type="match status" value="1"/>
</dbReference>
<dbReference type="OMA" id="KAPFDNG"/>
<evidence type="ECO:0000256" key="5">
    <source>
        <dbReference type="ARBA" id="ARBA00007579"/>
    </source>
</evidence>
<keyword evidence="10" id="KW-0460">Magnesium</keyword>
<evidence type="ECO:0000313" key="17">
    <source>
        <dbReference type="RefSeq" id="XP_018018578.1"/>
    </source>
</evidence>
<protein>
    <recommendedName>
        <fullName evidence="6">isopentenyl-diphosphate Delta-isomerase</fullName>
        <ecNumber evidence="6">5.3.3.2</ecNumber>
    </recommendedName>
</protein>
<sequence length="253" mass="29316">MQLLQSIAKRALRTSFVPRINSHALMSTVILDQVQEAQLTPLLREQCILVNELDQIIGAASKLDCHKWDAVTKSSPLHRAFSIFLFNTQGELLLQQRSSQKVTFPGHFTNSCCSHPLSLEVEKNGVEGAMVAARRRLEFELGIAHDQVSLDEFQYLTRIWYNGRVDGSQFAEHEIDYIFVLQKDLELKPNPDEVQRVEYVSQKRFNDFMMGLKKNDVPTTPWFNLICRNFLPVWWKNLSSLSDFKDHERIHKL</sequence>
<evidence type="ECO:0000256" key="10">
    <source>
        <dbReference type="ARBA" id="ARBA00022842"/>
    </source>
</evidence>
<evidence type="ECO:0000256" key="1">
    <source>
        <dbReference type="ARBA" id="ARBA00000374"/>
    </source>
</evidence>
<dbReference type="GO" id="GO:0004452">
    <property type="term" value="F:isopentenyl-diphosphate delta-isomerase activity"/>
    <property type="evidence" value="ECO:0007669"/>
    <property type="project" value="UniProtKB-EC"/>
</dbReference>
<comment type="pathway">
    <text evidence="4">Isoprenoid biosynthesis; dimethylallyl diphosphate biosynthesis; dimethylallyl diphosphate from isopentenyl diphosphate: step 1/1.</text>
</comment>
<dbReference type="EC" id="5.3.3.2" evidence="6"/>
<dbReference type="SUPFAM" id="SSF55811">
    <property type="entry name" value="Nudix"/>
    <property type="match status" value="1"/>
</dbReference>
<dbReference type="GO" id="GO:0006695">
    <property type="term" value="P:cholesterol biosynthetic process"/>
    <property type="evidence" value="ECO:0007669"/>
    <property type="project" value="UniProtKB-KW"/>
</dbReference>
<dbReference type="CDD" id="cd02885">
    <property type="entry name" value="NUDIX_IPP_Isomerase"/>
    <property type="match status" value="1"/>
</dbReference>
<dbReference type="PIRSF" id="PIRSF018427">
    <property type="entry name" value="Isopntndiph_ism"/>
    <property type="match status" value="1"/>
</dbReference>
<evidence type="ECO:0000256" key="4">
    <source>
        <dbReference type="ARBA" id="ARBA00004826"/>
    </source>
</evidence>
<dbReference type="GO" id="GO:0009240">
    <property type="term" value="P:isopentenyl diphosphate biosynthetic process"/>
    <property type="evidence" value="ECO:0007669"/>
    <property type="project" value="TreeGrafter"/>
</dbReference>